<dbReference type="RefSeq" id="WP_109903445.1">
    <property type="nucleotide sequence ID" value="NZ_QGLE01000002.1"/>
</dbReference>
<keyword evidence="5" id="KW-0032">Aminotransferase</keyword>
<organism evidence="5 6">
    <name type="scientific">Zavarzinia aquatilis</name>
    <dbReference type="NCBI Taxonomy" id="2211142"/>
    <lineage>
        <taxon>Bacteria</taxon>
        <taxon>Pseudomonadati</taxon>
        <taxon>Pseudomonadota</taxon>
        <taxon>Alphaproteobacteria</taxon>
        <taxon>Rhodospirillales</taxon>
        <taxon>Zavarziniaceae</taxon>
        <taxon>Zavarzinia</taxon>
    </lineage>
</organism>
<name>A0A317EDV7_9PROT</name>
<dbReference type="InterPro" id="IPR049704">
    <property type="entry name" value="Aminotrans_3_PPA_site"/>
</dbReference>
<dbReference type="InterPro" id="IPR015421">
    <property type="entry name" value="PyrdxlP-dep_Trfase_major"/>
</dbReference>
<dbReference type="SUPFAM" id="SSF53383">
    <property type="entry name" value="PLP-dependent transferases"/>
    <property type="match status" value="1"/>
</dbReference>
<dbReference type="InterPro" id="IPR005814">
    <property type="entry name" value="Aminotrans_3"/>
</dbReference>
<dbReference type="InterPro" id="IPR015422">
    <property type="entry name" value="PyrdxlP-dep_Trfase_small"/>
</dbReference>
<evidence type="ECO:0000256" key="4">
    <source>
        <dbReference type="RuleBase" id="RU003560"/>
    </source>
</evidence>
<evidence type="ECO:0000256" key="3">
    <source>
        <dbReference type="ARBA" id="ARBA00022898"/>
    </source>
</evidence>
<dbReference type="EMBL" id="QGLE01000002">
    <property type="protein sequence ID" value="PWR25218.1"/>
    <property type="molecule type" value="Genomic_DNA"/>
</dbReference>
<gene>
    <name evidence="5" type="ORF">DKG74_05510</name>
</gene>
<comment type="caution">
    <text evidence="5">The sequence shown here is derived from an EMBL/GenBank/DDBJ whole genome shotgun (WGS) entry which is preliminary data.</text>
</comment>
<sequence>MKRLLRTGLNVESGDAPQIVGGEGVYFTFSDGRRLIDGSSTGGPLGHRHPDMLEALRKTLEIAPVISEGWDWREREAAAEELIDLAFAGEHGWVGAVRFFLSGSEANDQALSLAQAITGRTPLATRERAYHGLTGLSRAVTTQPQWHGGLSRLSGGIRPAPIPFDVRRLPAPEGARAGRGADLRPAASLLADAGDRLAGCAALILDYTQGGIYHDADYQDRAAAAARAAGALWIADEVVTGLGRSGRWFAFQGGDSRPDMVTLGKPLAGGAMPCGAVVLSKDMMAELAGCTWQSYSTFRAHPLMIAATRAYLRVLVRDGLLDRVRVLEARIAARMATLAARHPAITRIDGRGLHWTIELEGPDWRQWRGDSADIPVATRVSDRAAEAGALIGTSGEQTSLFLAPALIVSDAELDRLFDALDFGLEATR</sequence>
<evidence type="ECO:0000313" key="6">
    <source>
        <dbReference type="Proteomes" id="UP000245461"/>
    </source>
</evidence>
<evidence type="ECO:0000313" key="5">
    <source>
        <dbReference type="EMBL" id="PWR25218.1"/>
    </source>
</evidence>
<dbReference type="Pfam" id="PF00202">
    <property type="entry name" value="Aminotran_3"/>
    <property type="match status" value="1"/>
</dbReference>
<accession>A0A317EDV7</accession>
<dbReference type="Gene3D" id="3.90.1150.10">
    <property type="entry name" value="Aspartate Aminotransferase, domain 1"/>
    <property type="match status" value="1"/>
</dbReference>
<dbReference type="InterPro" id="IPR015424">
    <property type="entry name" value="PyrdxlP-dep_Trfase"/>
</dbReference>
<comment type="cofactor">
    <cofactor evidence="1">
        <name>pyridoxal 5'-phosphate</name>
        <dbReference type="ChEBI" id="CHEBI:597326"/>
    </cofactor>
</comment>
<reference evidence="5 6" key="1">
    <citation type="submission" date="2018-05" db="EMBL/GenBank/DDBJ databases">
        <title>Zavarzinia sp. HR-AS.</title>
        <authorList>
            <person name="Lee Y."/>
            <person name="Jeon C.O."/>
        </authorList>
    </citation>
    <scope>NUCLEOTIDE SEQUENCE [LARGE SCALE GENOMIC DNA]</scope>
    <source>
        <strain evidence="5 6">HR-AS</strain>
    </source>
</reference>
<dbReference type="GO" id="GO:0008483">
    <property type="term" value="F:transaminase activity"/>
    <property type="evidence" value="ECO:0007669"/>
    <property type="project" value="UniProtKB-KW"/>
</dbReference>
<dbReference type="PROSITE" id="PS00600">
    <property type="entry name" value="AA_TRANSFER_CLASS_3"/>
    <property type="match status" value="1"/>
</dbReference>
<proteinExistence type="inferred from homology"/>
<keyword evidence="6" id="KW-1185">Reference proteome</keyword>
<dbReference type="PANTHER" id="PTHR43094">
    <property type="entry name" value="AMINOTRANSFERASE"/>
    <property type="match status" value="1"/>
</dbReference>
<dbReference type="GO" id="GO:0030170">
    <property type="term" value="F:pyridoxal phosphate binding"/>
    <property type="evidence" value="ECO:0007669"/>
    <property type="project" value="InterPro"/>
</dbReference>
<dbReference type="Proteomes" id="UP000245461">
    <property type="component" value="Unassembled WGS sequence"/>
</dbReference>
<keyword evidence="5" id="KW-0808">Transferase</keyword>
<evidence type="ECO:0000256" key="2">
    <source>
        <dbReference type="ARBA" id="ARBA00008954"/>
    </source>
</evidence>
<keyword evidence="3 4" id="KW-0663">Pyridoxal phosphate</keyword>
<evidence type="ECO:0000256" key="1">
    <source>
        <dbReference type="ARBA" id="ARBA00001933"/>
    </source>
</evidence>
<protein>
    <submittedName>
        <fullName evidence="5">Aspartate aminotransferase family protein</fullName>
    </submittedName>
</protein>
<dbReference type="PANTHER" id="PTHR43094:SF1">
    <property type="entry name" value="AMINOTRANSFERASE CLASS-III"/>
    <property type="match status" value="1"/>
</dbReference>
<comment type="similarity">
    <text evidence="2 4">Belongs to the class-III pyridoxal-phosphate-dependent aminotransferase family.</text>
</comment>
<dbReference type="OrthoDB" id="9801834at2"/>
<dbReference type="AlphaFoldDB" id="A0A317EDV7"/>
<dbReference type="Gene3D" id="3.40.640.10">
    <property type="entry name" value="Type I PLP-dependent aspartate aminotransferase-like (Major domain)"/>
    <property type="match status" value="1"/>
</dbReference>